<feature type="chain" id="PRO_5003937178" description="Lipoprotein" evidence="1">
    <location>
        <begin position="22"/>
        <end position="55"/>
    </location>
</feature>
<dbReference type="Gene3D" id="3.10.450.730">
    <property type="entry name" value="BLIP domain"/>
    <property type="match status" value="1"/>
</dbReference>
<dbReference type="EMBL" id="CP003600">
    <property type="protein sequence ID" value="AFY94472.1"/>
    <property type="molecule type" value="Genomic_DNA"/>
</dbReference>
<gene>
    <name evidence="2" type="ORF">Cha6605_3481</name>
</gene>
<evidence type="ECO:0008006" key="4">
    <source>
        <dbReference type="Google" id="ProtNLM"/>
    </source>
</evidence>
<keyword evidence="1" id="KW-0732">Signal</keyword>
<dbReference type="KEGG" id="cmp:Cha6605_3481"/>
<dbReference type="Proteomes" id="UP000010366">
    <property type="component" value="Chromosome"/>
</dbReference>
<keyword evidence="3" id="KW-1185">Reference proteome</keyword>
<evidence type="ECO:0000313" key="2">
    <source>
        <dbReference type="EMBL" id="AFY94472.1"/>
    </source>
</evidence>
<sequence length="55" mass="6220">MKTKILAFLTFVLSACSTVSTLTEKPVITLEEFNQLQNGMTIEQSETRLAHLKTY</sequence>
<reference evidence="2 3" key="1">
    <citation type="submission" date="2012-05" db="EMBL/GenBank/DDBJ databases">
        <title>Finished chromosome of genome of Chamaesiphon sp. PCC 6605.</title>
        <authorList>
            <consortium name="US DOE Joint Genome Institute"/>
            <person name="Gugger M."/>
            <person name="Coursin T."/>
            <person name="Rippka R."/>
            <person name="Tandeau De Marsac N."/>
            <person name="Huntemann M."/>
            <person name="Wei C.-L."/>
            <person name="Han J."/>
            <person name="Detter J.C."/>
            <person name="Han C."/>
            <person name="Tapia R."/>
            <person name="Chen A."/>
            <person name="Kyrpides N."/>
            <person name="Mavromatis K."/>
            <person name="Markowitz V."/>
            <person name="Szeto E."/>
            <person name="Ivanova N."/>
            <person name="Pagani I."/>
            <person name="Pati A."/>
            <person name="Goodwin L."/>
            <person name="Nordberg H.P."/>
            <person name="Cantor M.N."/>
            <person name="Hua S.X."/>
            <person name="Woyke T."/>
            <person name="Kerfeld C.A."/>
        </authorList>
    </citation>
    <scope>NUCLEOTIDE SEQUENCE [LARGE SCALE GENOMIC DNA]</scope>
    <source>
        <strain evidence="3">ATCC 27169 / PCC 6605</strain>
    </source>
</reference>
<proteinExistence type="predicted"/>
<protein>
    <recommendedName>
        <fullName evidence="4">Lipoprotein</fullName>
    </recommendedName>
</protein>
<accession>K9UH88</accession>
<dbReference type="AlphaFoldDB" id="K9UH88"/>
<feature type="signal peptide" evidence="1">
    <location>
        <begin position="1"/>
        <end position="21"/>
    </location>
</feature>
<dbReference type="PROSITE" id="PS51257">
    <property type="entry name" value="PROKAR_LIPOPROTEIN"/>
    <property type="match status" value="1"/>
</dbReference>
<evidence type="ECO:0000256" key="1">
    <source>
        <dbReference type="SAM" id="SignalP"/>
    </source>
</evidence>
<evidence type="ECO:0000313" key="3">
    <source>
        <dbReference type="Proteomes" id="UP000010366"/>
    </source>
</evidence>
<dbReference type="HOGENOM" id="CLU_3023670_0_0_3"/>
<name>K9UH88_CHAP6</name>
<organism evidence="2 3">
    <name type="scientific">Chamaesiphon minutus (strain ATCC 27169 / PCC 6605)</name>
    <dbReference type="NCBI Taxonomy" id="1173020"/>
    <lineage>
        <taxon>Bacteria</taxon>
        <taxon>Bacillati</taxon>
        <taxon>Cyanobacteriota</taxon>
        <taxon>Cyanophyceae</taxon>
        <taxon>Gomontiellales</taxon>
        <taxon>Chamaesiphonaceae</taxon>
        <taxon>Chamaesiphon</taxon>
    </lineage>
</organism>